<reference evidence="1" key="1">
    <citation type="journal article" date="2017" name="Nature">
        <title>The genome of Chenopodium quinoa.</title>
        <authorList>
            <person name="Jarvis D.E."/>
            <person name="Ho Y.S."/>
            <person name="Lightfoot D.J."/>
            <person name="Schmoeckel S.M."/>
            <person name="Li B."/>
            <person name="Borm T.J.A."/>
            <person name="Ohyanagi H."/>
            <person name="Mineta K."/>
            <person name="Michell C.T."/>
            <person name="Saber N."/>
            <person name="Kharbatia N.M."/>
            <person name="Rupper R.R."/>
            <person name="Sharp A.R."/>
            <person name="Dally N."/>
            <person name="Boughton B.A."/>
            <person name="Woo Y.H."/>
            <person name="Gao G."/>
            <person name="Schijlen E.G.W.M."/>
            <person name="Guo X."/>
            <person name="Momin A.A."/>
            <person name="Negrao S."/>
            <person name="Al-Babili S."/>
            <person name="Gehring C."/>
            <person name="Roessner U."/>
            <person name="Jung C."/>
            <person name="Murphy K."/>
            <person name="Arold S.T."/>
            <person name="Gojobori T."/>
            <person name="van der Linden C.G."/>
            <person name="van Loo E.N."/>
            <person name="Jellen E.N."/>
            <person name="Maughan P.J."/>
            <person name="Tester M."/>
        </authorList>
    </citation>
    <scope>NUCLEOTIDE SEQUENCE [LARGE SCALE GENOMIC DNA]</scope>
    <source>
        <strain evidence="1">cv. PI 614886</strain>
    </source>
</reference>
<name>A0A803ML18_CHEQI</name>
<dbReference type="AlphaFoldDB" id="A0A803ML18"/>
<evidence type="ECO:0000313" key="1">
    <source>
        <dbReference type="EnsemblPlants" id="AUR62031630-RA:cds"/>
    </source>
</evidence>
<dbReference type="Gramene" id="AUR62031630-RA">
    <property type="protein sequence ID" value="AUR62031630-RA:cds"/>
    <property type="gene ID" value="AUR62031630"/>
</dbReference>
<accession>A0A803ML18</accession>
<dbReference type="EnsemblPlants" id="AUR62031630-RA">
    <property type="protein sequence ID" value="AUR62031630-RA:cds"/>
    <property type="gene ID" value="AUR62031630"/>
</dbReference>
<evidence type="ECO:0000313" key="2">
    <source>
        <dbReference type="Proteomes" id="UP000596660"/>
    </source>
</evidence>
<protein>
    <submittedName>
        <fullName evidence="1">Uncharacterized protein</fullName>
    </submittedName>
</protein>
<sequence>MVNQNEFVALLDEFKKLNAHMDKSEEHLQHQNEKTNTLKAHTKFIQKLQHDMKNRSDGDSLFSSRSIPKKENEIKLHDLLEFDGNLDADVYLDWDCRVDCSFDHKNLDDDKRFSYAILKLTKHASLFFDNMQSRHVKDGKCQINSWTELKHKIHEDEQKMSKSIMGLNPPIANQVELQQYYSFEEVCHLACARKDRSMTEGAAVLRVLLVHEGVREGDAAVT</sequence>
<proteinExistence type="predicted"/>
<reference evidence="1" key="2">
    <citation type="submission" date="2021-03" db="UniProtKB">
        <authorList>
            <consortium name="EnsemblPlants"/>
        </authorList>
    </citation>
    <scope>IDENTIFICATION</scope>
</reference>
<keyword evidence="2" id="KW-1185">Reference proteome</keyword>
<dbReference type="Proteomes" id="UP000596660">
    <property type="component" value="Unplaced"/>
</dbReference>
<organism evidence="1 2">
    <name type="scientific">Chenopodium quinoa</name>
    <name type="common">Quinoa</name>
    <dbReference type="NCBI Taxonomy" id="63459"/>
    <lineage>
        <taxon>Eukaryota</taxon>
        <taxon>Viridiplantae</taxon>
        <taxon>Streptophyta</taxon>
        <taxon>Embryophyta</taxon>
        <taxon>Tracheophyta</taxon>
        <taxon>Spermatophyta</taxon>
        <taxon>Magnoliopsida</taxon>
        <taxon>eudicotyledons</taxon>
        <taxon>Gunneridae</taxon>
        <taxon>Pentapetalae</taxon>
        <taxon>Caryophyllales</taxon>
        <taxon>Chenopodiaceae</taxon>
        <taxon>Chenopodioideae</taxon>
        <taxon>Atripliceae</taxon>
        <taxon>Chenopodium</taxon>
    </lineage>
</organism>